<feature type="binding site" evidence="8">
    <location>
        <position position="18"/>
    </location>
    <ligand>
        <name>GTP</name>
        <dbReference type="ChEBI" id="CHEBI:37565"/>
    </ligand>
</feature>
<dbReference type="Pfam" id="PF12804">
    <property type="entry name" value="NTP_transf_3"/>
    <property type="match status" value="1"/>
</dbReference>
<sequence>MIAAVLAGGKARRFGEEKLFYKVSGKPLILHSIERVLQAEKIEEAVIVTSKDKQETFEKLGFRIITDELEIGPAGGVYTALHELGDAFVIAGDMPSVKPEFVDYIVEKFHELKPYVCVPKWENGYLEPLHAAYSKSFLEILKEQITKGRYMLNEAIKLSKPWYIKIETLPEEWQESFFNVNSKSDLKKIKGFSRV</sequence>
<comment type="catalytic activity">
    <reaction evidence="8">
        <text>Mo-molybdopterin + GTP + H(+) = Mo-molybdopterin guanine dinucleotide + diphosphate</text>
        <dbReference type="Rhea" id="RHEA:34243"/>
        <dbReference type="ChEBI" id="CHEBI:15378"/>
        <dbReference type="ChEBI" id="CHEBI:33019"/>
        <dbReference type="ChEBI" id="CHEBI:37565"/>
        <dbReference type="ChEBI" id="CHEBI:71302"/>
        <dbReference type="ChEBI" id="CHEBI:71310"/>
        <dbReference type="EC" id="2.7.7.77"/>
    </reaction>
</comment>
<gene>
    <name evidence="8 10" type="primary">mobA</name>
    <name evidence="10" type="ORF">ENF72_01240</name>
</gene>
<evidence type="ECO:0000256" key="6">
    <source>
        <dbReference type="ARBA" id="ARBA00023134"/>
    </source>
</evidence>
<evidence type="ECO:0000256" key="5">
    <source>
        <dbReference type="ARBA" id="ARBA00022842"/>
    </source>
</evidence>
<keyword evidence="3 8" id="KW-0479">Metal-binding</keyword>
<comment type="caution">
    <text evidence="10">The sequence shown here is derived from an EMBL/GenBank/DDBJ whole genome shotgun (WGS) entry which is preliminary data.</text>
</comment>
<dbReference type="PANTHER" id="PTHR19136:SF81">
    <property type="entry name" value="MOLYBDENUM COFACTOR GUANYLYLTRANSFERASE"/>
    <property type="match status" value="1"/>
</dbReference>
<dbReference type="GO" id="GO:0005737">
    <property type="term" value="C:cytoplasm"/>
    <property type="evidence" value="ECO:0007669"/>
    <property type="project" value="UniProtKB-SubCell"/>
</dbReference>
<comment type="function">
    <text evidence="8">Transfers a GMP moiety from GTP to Mo-molybdopterin (Mo-MPT) cofactor (Moco or molybdenum cofactor) to form Mo-molybdopterin guanine dinucleotide (Mo-MGD) cofactor.</text>
</comment>
<reference evidence="10" key="1">
    <citation type="journal article" date="2020" name="mSystems">
        <title>Genome- and Community-Level Interaction Insights into Carbon Utilization and Element Cycling Functions of Hydrothermarchaeota in Hydrothermal Sediment.</title>
        <authorList>
            <person name="Zhou Z."/>
            <person name="Liu Y."/>
            <person name="Xu W."/>
            <person name="Pan J."/>
            <person name="Luo Z.H."/>
            <person name="Li M."/>
        </authorList>
    </citation>
    <scope>NUCLEOTIDE SEQUENCE [LARGE SCALE GENOMIC DNA]</scope>
    <source>
        <strain evidence="10">HyVt-151</strain>
    </source>
</reference>
<evidence type="ECO:0000256" key="1">
    <source>
        <dbReference type="ARBA" id="ARBA00022490"/>
    </source>
</evidence>
<evidence type="ECO:0000313" key="10">
    <source>
        <dbReference type="EMBL" id="HDD31236.1"/>
    </source>
</evidence>
<dbReference type="GO" id="GO:0061603">
    <property type="term" value="F:molybdenum cofactor guanylyltransferase activity"/>
    <property type="evidence" value="ECO:0007669"/>
    <property type="project" value="UniProtKB-EC"/>
</dbReference>
<evidence type="ECO:0000259" key="9">
    <source>
        <dbReference type="Pfam" id="PF12804"/>
    </source>
</evidence>
<comment type="domain">
    <text evidence="8">The N-terminal domain determines nucleotide recognition and specific binding, while the C-terminal domain determines the specific binding to the target protein.</text>
</comment>
<feature type="binding site" evidence="8">
    <location>
        <position position="93"/>
    </location>
    <ligand>
        <name>GTP</name>
        <dbReference type="ChEBI" id="CHEBI:37565"/>
    </ligand>
</feature>
<dbReference type="PANTHER" id="PTHR19136">
    <property type="entry name" value="MOLYBDENUM COFACTOR GUANYLYLTRANSFERASE"/>
    <property type="match status" value="1"/>
</dbReference>
<dbReference type="AlphaFoldDB" id="A0A7C0TYT4"/>
<name>A0A7C0TYT4_THELI</name>
<dbReference type="GO" id="GO:0046872">
    <property type="term" value="F:metal ion binding"/>
    <property type="evidence" value="ECO:0007669"/>
    <property type="project" value="UniProtKB-KW"/>
</dbReference>
<feature type="binding site" evidence="8">
    <location>
        <position position="67"/>
    </location>
    <ligand>
        <name>GTP</name>
        <dbReference type="ChEBI" id="CHEBI:37565"/>
    </ligand>
</feature>
<keyword evidence="10" id="KW-0548">Nucleotidyltransferase</keyword>
<comment type="caution">
    <text evidence="8">Lacks conserved residue(s) required for the propagation of feature annotation.</text>
</comment>
<evidence type="ECO:0000256" key="3">
    <source>
        <dbReference type="ARBA" id="ARBA00022723"/>
    </source>
</evidence>
<keyword evidence="6 8" id="KW-0342">GTP-binding</keyword>
<dbReference type="GO" id="GO:0006777">
    <property type="term" value="P:Mo-molybdopterin cofactor biosynthetic process"/>
    <property type="evidence" value="ECO:0007669"/>
    <property type="project" value="UniProtKB-KW"/>
</dbReference>
<accession>A0A7C0TYT4</accession>
<dbReference type="SUPFAM" id="SSF53448">
    <property type="entry name" value="Nucleotide-diphospho-sugar transferases"/>
    <property type="match status" value="1"/>
</dbReference>
<evidence type="ECO:0000256" key="2">
    <source>
        <dbReference type="ARBA" id="ARBA00022679"/>
    </source>
</evidence>
<comment type="cofactor">
    <cofactor evidence="8">
        <name>Mg(2+)</name>
        <dbReference type="ChEBI" id="CHEBI:18420"/>
    </cofactor>
</comment>
<comment type="similarity">
    <text evidence="8">Belongs to the MobA family.</text>
</comment>
<keyword evidence="4 8" id="KW-0547">Nucleotide-binding</keyword>
<keyword evidence="5 8" id="KW-0460">Magnesium</keyword>
<dbReference type="Gene3D" id="3.90.550.10">
    <property type="entry name" value="Spore Coat Polysaccharide Biosynthesis Protein SpsA, Chain A"/>
    <property type="match status" value="1"/>
</dbReference>
<dbReference type="HAMAP" id="MF_00316">
    <property type="entry name" value="MobA"/>
    <property type="match status" value="1"/>
</dbReference>
<dbReference type="Proteomes" id="UP000886210">
    <property type="component" value="Unassembled WGS sequence"/>
</dbReference>
<keyword evidence="2 8" id="KW-0808">Transferase</keyword>
<evidence type="ECO:0000256" key="7">
    <source>
        <dbReference type="ARBA" id="ARBA00023150"/>
    </source>
</evidence>
<dbReference type="InterPro" id="IPR025877">
    <property type="entry name" value="MobA-like_NTP_Trfase"/>
</dbReference>
<feature type="binding site" evidence="8">
    <location>
        <position position="93"/>
    </location>
    <ligand>
        <name>Mg(2+)</name>
        <dbReference type="ChEBI" id="CHEBI:18420"/>
    </ligand>
</feature>
<dbReference type="NCBIfam" id="NF001457">
    <property type="entry name" value="PRK00317.1-3"/>
    <property type="match status" value="1"/>
</dbReference>
<dbReference type="EMBL" id="DQYG01000052">
    <property type="protein sequence ID" value="HDD31236.1"/>
    <property type="molecule type" value="Genomic_DNA"/>
</dbReference>
<feature type="domain" description="MobA-like NTP transferase" evidence="9">
    <location>
        <begin position="3"/>
        <end position="145"/>
    </location>
</feature>
<proteinExistence type="inferred from homology"/>
<dbReference type="EC" id="2.7.7.77" evidence="8"/>
<keyword evidence="7 8" id="KW-0501">Molybdenum cofactor biosynthesis</keyword>
<protein>
    <recommendedName>
        <fullName evidence="8">Probable molybdenum cofactor guanylyltransferase</fullName>
        <shortName evidence="8">MoCo guanylyltransferase</shortName>
        <ecNumber evidence="8">2.7.7.77</ecNumber>
    </recommendedName>
    <alternativeName>
        <fullName evidence="8">GTP:molybdopterin guanylyltransferase</fullName>
    </alternativeName>
    <alternativeName>
        <fullName evidence="8">Mo-MPT guanylyltransferase</fullName>
    </alternativeName>
    <alternativeName>
        <fullName evidence="8">Molybdopterin guanylyltransferase</fullName>
    </alternativeName>
    <alternativeName>
        <fullName evidence="8">Molybdopterin-guanine dinucleotide synthase</fullName>
        <shortName evidence="8">MGD synthase</shortName>
    </alternativeName>
</protein>
<dbReference type="InterPro" id="IPR029044">
    <property type="entry name" value="Nucleotide-diphossugar_trans"/>
</dbReference>
<feature type="binding site" evidence="8">
    <location>
        <begin position="6"/>
        <end position="8"/>
    </location>
    <ligand>
        <name>GTP</name>
        <dbReference type="ChEBI" id="CHEBI:37565"/>
    </ligand>
</feature>
<dbReference type="CDD" id="cd02503">
    <property type="entry name" value="MobA"/>
    <property type="match status" value="1"/>
</dbReference>
<dbReference type="GO" id="GO:0005525">
    <property type="term" value="F:GTP binding"/>
    <property type="evidence" value="ECO:0007669"/>
    <property type="project" value="UniProtKB-UniRule"/>
</dbReference>
<comment type="subcellular location">
    <subcellularLocation>
        <location evidence="8">Cytoplasm</location>
    </subcellularLocation>
</comment>
<dbReference type="InterPro" id="IPR013482">
    <property type="entry name" value="Molybde_CF_guanTrfase"/>
</dbReference>
<evidence type="ECO:0000256" key="4">
    <source>
        <dbReference type="ARBA" id="ARBA00022741"/>
    </source>
</evidence>
<organism evidence="10">
    <name type="scientific">Thermococcus litoralis</name>
    <dbReference type="NCBI Taxonomy" id="2265"/>
    <lineage>
        <taxon>Archaea</taxon>
        <taxon>Methanobacteriati</taxon>
        <taxon>Methanobacteriota</taxon>
        <taxon>Thermococci</taxon>
        <taxon>Thermococcales</taxon>
        <taxon>Thermococcaceae</taxon>
        <taxon>Thermococcus</taxon>
    </lineage>
</organism>
<keyword evidence="1 8" id="KW-0963">Cytoplasm</keyword>
<evidence type="ECO:0000256" key="8">
    <source>
        <dbReference type="HAMAP-Rule" id="MF_00316"/>
    </source>
</evidence>